<comment type="caution">
    <text evidence="2">The sequence shown here is derived from an EMBL/GenBank/DDBJ whole genome shotgun (WGS) entry which is preliminary data.</text>
</comment>
<dbReference type="PANTHER" id="PTHR14149">
    <property type="entry name" value="RAS GTPASE-ACTIVATING PROTEIN WITH IQ MOTIF"/>
    <property type="match status" value="1"/>
</dbReference>
<dbReference type="GO" id="GO:0051015">
    <property type="term" value="F:actin filament binding"/>
    <property type="evidence" value="ECO:0007669"/>
    <property type="project" value="TreeGrafter"/>
</dbReference>
<accession>A0A2G8LG59</accession>
<reference evidence="2 3" key="1">
    <citation type="journal article" date="2017" name="PLoS Biol.">
        <title>The sea cucumber genome provides insights into morphological evolution and visceral regeneration.</title>
        <authorList>
            <person name="Zhang X."/>
            <person name="Sun L."/>
            <person name="Yuan J."/>
            <person name="Sun Y."/>
            <person name="Gao Y."/>
            <person name="Zhang L."/>
            <person name="Li S."/>
            <person name="Dai H."/>
            <person name="Hamel J.F."/>
            <person name="Liu C."/>
            <person name="Yu Y."/>
            <person name="Liu S."/>
            <person name="Lin W."/>
            <person name="Guo K."/>
            <person name="Jin S."/>
            <person name="Xu P."/>
            <person name="Storey K.B."/>
            <person name="Huan P."/>
            <person name="Zhang T."/>
            <person name="Zhou Y."/>
            <person name="Zhang J."/>
            <person name="Lin C."/>
            <person name="Li X."/>
            <person name="Xing L."/>
            <person name="Huo D."/>
            <person name="Sun M."/>
            <person name="Wang L."/>
            <person name="Mercier A."/>
            <person name="Li F."/>
            <person name="Yang H."/>
            <person name="Xiang J."/>
        </authorList>
    </citation>
    <scope>NUCLEOTIDE SEQUENCE [LARGE SCALE GENOMIC DNA]</scope>
    <source>
        <strain evidence="2">Shaxun</strain>
        <tissue evidence="2">Muscle</tissue>
    </source>
</reference>
<dbReference type="PANTHER" id="PTHR14149:SF14">
    <property type="entry name" value="CALPONIN-HOMOLOGY (CH) DOMAIN-CONTAINING PROTEIN"/>
    <property type="match status" value="1"/>
</dbReference>
<feature type="non-terminal residue" evidence="2">
    <location>
        <position position="1"/>
    </location>
</feature>
<dbReference type="EMBL" id="MRZV01000088">
    <property type="protein sequence ID" value="PIK59235.1"/>
    <property type="molecule type" value="Genomic_DNA"/>
</dbReference>
<dbReference type="Proteomes" id="UP000230750">
    <property type="component" value="Unassembled WGS sequence"/>
</dbReference>
<dbReference type="STRING" id="307972.A0A2G8LG59"/>
<dbReference type="GO" id="GO:0005096">
    <property type="term" value="F:GTPase activator activity"/>
    <property type="evidence" value="ECO:0007669"/>
    <property type="project" value="TreeGrafter"/>
</dbReference>
<organism evidence="2 3">
    <name type="scientific">Stichopus japonicus</name>
    <name type="common">Sea cucumber</name>
    <dbReference type="NCBI Taxonomy" id="307972"/>
    <lineage>
        <taxon>Eukaryota</taxon>
        <taxon>Metazoa</taxon>
        <taxon>Echinodermata</taxon>
        <taxon>Eleutherozoa</taxon>
        <taxon>Echinozoa</taxon>
        <taxon>Holothuroidea</taxon>
        <taxon>Aspidochirotacea</taxon>
        <taxon>Aspidochirotida</taxon>
        <taxon>Stichopodidae</taxon>
        <taxon>Apostichopus</taxon>
    </lineage>
</organism>
<evidence type="ECO:0000256" key="1">
    <source>
        <dbReference type="SAM" id="Coils"/>
    </source>
</evidence>
<protein>
    <submittedName>
        <fullName evidence="2">Uncharacterized protein</fullName>
    </submittedName>
</protein>
<dbReference type="OrthoDB" id="775356at2759"/>
<dbReference type="Gene3D" id="1.10.418.10">
    <property type="entry name" value="Calponin-like domain"/>
    <property type="match status" value="1"/>
</dbReference>
<sequence>LYLFKLGIAPQIQDLYGKVEFTEEEISAMQQELDKYGIQMPAFSKIGGILANETGLGVARDCRPLQNNGSVNHKTQYGHPGCVTVSWL</sequence>
<dbReference type="AlphaFoldDB" id="A0A2G8LG59"/>
<dbReference type="GO" id="GO:0005938">
    <property type="term" value="C:cell cortex"/>
    <property type="evidence" value="ECO:0007669"/>
    <property type="project" value="TreeGrafter"/>
</dbReference>
<feature type="coiled-coil region" evidence="1">
    <location>
        <begin position="12"/>
        <end position="39"/>
    </location>
</feature>
<gene>
    <name evidence="2" type="ORF">BSL78_03819</name>
</gene>
<name>A0A2G8LG59_STIJA</name>
<dbReference type="InterPro" id="IPR036872">
    <property type="entry name" value="CH_dom_sf"/>
</dbReference>
<dbReference type="GO" id="GO:0005516">
    <property type="term" value="F:calmodulin binding"/>
    <property type="evidence" value="ECO:0007669"/>
    <property type="project" value="TreeGrafter"/>
</dbReference>
<proteinExistence type="predicted"/>
<evidence type="ECO:0000313" key="3">
    <source>
        <dbReference type="Proteomes" id="UP000230750"/>
    </source>
</evidence>
<keyword evidence="1" id="KW-0175">Coiled coil</keyword>
<keyword evidence="3" id="KW-1185">Reference proteome</keyword>
<dbReference type="GO" id="GO:1903479">
    <property type="term" value="P:mitotic actomyosin contractile ring assembly actin filament organization"/>
    <property type="evidence" value="ECO:0007669"/>
    <property type="project" value="TreeGrafter"/>
</dbReference>
<evidence type="ECO:0000313" key="2">
    <source>
        <dbReference type="EMBL" id="PIK59235.1"/>
    </source>
</evidence>